<dbReference type="EC" id="2.7.7.7" evidence="1"/>
<dbReference type="SUPFAM" id="SSF52540">
    <property type="entry name" value="P-loop containing nucleoside triphosphate hydrolases"/>
    <property type="match status" value="1"/>
</dbReference>
<dbReference type="Pfam" id="PF13177">
    <property type="entry name" value="DNA_pol3_delta2"/>
    <property type="match status" value="1"/>
</dbReference>
<keyword evidence="1" id="KW-0808">Transferase</keyword>
<dbReference type="GO" id="GO:0003887">
    <property type="term" value="F:DNA-directed DNA polymerase activity"/>
    <property type="evidence" value="ECO:0007669"/>
    <property type="project" value="UniProtKB-EC"/>
</dbReference>
<keyword evidence="1" id="KW-0548">Nucleotidyltransferase</keyword>
<gene>
    <name evidence="1" type="primary">holB</name>
    <name evidence="1" type="ORF">HQN59_19930</name>
</gene>
<dbReference type="Proteomes" id="UP000529637">
    <property type="component" value="Unassembled WGS sequence"/>
</dbReference>
<dbReference type="EMBL" id="JABWMJ010000010">
    <property type="protein sequence ID" value="NUZ08040.1"/>
    <property type="molecule type" value="Genomic_DNA"/>
</dbReference>
<name>A0A7Y6NRM3_9BURK</name>
<evidence type="ECO:0000313" key="2">
    <source>
        <dbReference type="Proteomes" id="UP000529637"/>
    </source>
</evidence>
<dbReference type="PANTHER" id="PTHR11669">
    <property type="entry name" value="REPLICATION FACTOR C / DNA POLYMERASE III GAMMA-TAU SUBUNIT"/>
    <property type="match status" value="1"/>
</dbReference>
<dbReference type="AlphaFoldDB" id="A0A7Y6NRM3"/>
<dbReference type="InterPro" id="IPR027417">
    <property type="entry name" value="P-loop_NTPase"/>
</dbReference>
<dbReference type="NCBIfam" id="TIGR00678">
    <property type="entry name" value="holB"/>
    <property type="match status" value="1"/>
</dbReference>
<proteinExistence type="predicted"/>
<dbReference type="InterPro" id="IPR004622">
    <property type="entry name" value="DNA_pol_HolB"/>
</dbReference>
<organism evidence="1 2">
    <name type="scientific">Piscinibacter koreensis</name>
    <dbReference type="NCBI Taxonomy" id="2742824"/>
    <lineage>
        <taxon>Bacteria</taxon>
        <taxon>Pseudomonadati</taxon>
        <taxon>Pseudomonadota</taxon>
        <taxon>Betaproteobacteria</taxon>
        <taxon>Burkholderiales</taxon>
        <taxon>Sphaerotilaceae</taxon>
        <taxon>Piscinibacter</taxon>
    </lineage>
</organism>
<dbReference type="GO" id="GO:0009360">
    <property type="term" value="C:DNA polymerase III complex"/>
    <property type="evidence" value="ECO:0007669"/>
    <property type="project" value="TreeGrafter"/>
</dbReference>
<protein>
    <submittedName>
        <fullName evidence="1">DNA polymerase III subunit delta</fullName>
        <ecNumber evidence="1">2.7.7.7</ecNumber>
    </submittedName>
</protein>
<accession>A0A7Y6NRM3</accession>
<dbReference type="PANTHER" id="PTHR11669:SF8">
    <property type="entry name" value="DNA POLYMERASE III SUBUNIT DELTA"/>
    <property type="match status" value="1"/>
</dbReference>
<evidence type="ECO:0000313" key="1">
    <source>
        <dbReference type="EMBL" id="NUZ08040.1"/>
    </source>
</evidence>
<keyword evidence="2" id="KW-1185">Reference proteome</keyword>
<dbReference type="GO" id="GO:0006261">
    <property type="term" value="P:DNA-templated DNA replication"/>
    <property type="evidence" value="ECO:0007669"/>
    <property type="project" value="TreeGrafter"/>
</dbReference>
<dbReference type="Gene3D" id="3.40.50.300">
    <property type="entry name" value="P-loop containing nucleotide triphosphate hydrolases"/>
    <property type="match status" value="1"/>
</dbReference>
<dbReference type="InterPro" id="IPR050238">
    <property type="entry name" value="DNA_Rep/Repair_Clamp_Loader"/>
</dbReference>
<sequence length="355" mass="37263">MVTDASGAAALPWLTAPLQRILATQRAHALLLHGPRGVGEFELALLLAQGWLCEAADVPLAARPCRRCASCHLVDARSHPDLMVLLPDALRQRLGWSGGDAEEGGAEKASKAKPSKDIKVEAVRAAVGFVQTTAARGRAKVLVLHPAERMNAIAANALLKTLEEPPGLARFVLCSGDPAALLPTIRSRCQRVALAAPEPAEASAWLAARGVPEPALMLAAAGGQPQEVLAWAEFGIDAALWSRLPGAVTAGDASVLHGWPLPLAVEALHKLCHDALCVATGAAPRYFPAPALRSRGDVARLVAWSRALADLARDAEHPWNVDLAVQAAVQQGREALNPPRIAGAARRTASLNSSR</sequence>
<dbReference type="GO" id="GO:0008408">
    <property type="term" value="F:3'-5' exonuclease activity"/>
    <property type="evidence" value="ECO:0007669"/>
    <property type="project" value="InterPro"/>
</dbReference>
<reference evidence="1 2" key="1">
    <citation type="submission" date="2020-06" db="EMBL/GenBank/DDBJ databases">
        <title>Schlegella sp. ID0723 isolated from air conditioner.</title>
        <authorList>
            <person name="Kim D.Y."/>
            <person name="Kim D.-U."/>
        </authorList>
    </citation>
    <scope>NUCLEOTIDE SEQUENCE [LARGE SCALE GENOMIC DNA]</scope>
    <source>
        <strain evidence="1 2">ID0723</strain>
    </source>
</reference>
<comment type="caution">
    <text evidence="1">The sequence shown here is derived from an EMBL/GenBank/DDBJ whole genome shotgun (WGS) entry which is preliminary data.</text>
</comment>